<dbReference type="PANTHER" id="PTHR47505">
    <property type="entry name" value="DNA UTILIZATION PROTEIN YHGH"/>
    <property type="match status" value="1"/>
</dbReference>
<evidence type="ECO:0000256" key="1">
    <source>
        <dbReference type="ARBA" id="ARBA00008007"/>
    </source>
</evidence>
<dbReference type="Proteomes" id="UP001238467">
    <property type="component" value="Unassembled WGS sequence"/>
</dbReference>
<dbReference type="InterPro" id="IPR000836">
    <property type="entry name" value="PRTase_dom"/>
</dbReference>
<evidence type="ECO:0000313" key="5">
    <source>
        <dbReference type="EMBL" id="MDQ0349878.1"/>
    </source>
</evidence>
<dbReference type="Pfam" id="PF00156">
    <property type="entry name" value="Pribosyltran"/>
    <property type="match status" value="1"/>
</dbReference>
<comment type="caution">
    <text evidence="5">The sequence shown here is derived from an EMBL/GenBank/DDBJ whole genome shotgun (WGS) entry which is preliminary data.</text>
</comment>
<comment type="similarity">
    <text evidence="1">Belongs to the ComF/GntX family.</text>
</comment>
<dbReference type="Gene3D" id="3.40.50.2020">
    <property type="match status" value="1"/>
</dbReference>
<feature type="domain" description="Phosphoribosyltransferase" evidence="3">
    <location>
        <begin position="207"/>
        <end position="270"/>
    </location>
</feature>
<accession>A0ABU0DN52</accession>
<dbReference type="PANTHER" id="PTHR47505:SF1">
    <property type="entry name" value="DNA UTILIZATION PROTEIN YHGH"/>
    <property type="match status" value="1"/>
</dbReference>
<dbReference type="Pfam" id="PF18912">
    <property type="entry name" value="DZR_2"/>
    <property type="match status" value="1"/>
</dbReference>
<dbReference type="EMBL" id="JAUSUH010000013">
    <property type="protein sequence ID" value="MDQ0349878.1"/>
    <property type="molecule type" value="Genomic_DNA"/>
</dbReference>
<dbReference type="SUPFAM" id="SSF53271">
    <property type="entry name" value="PRTase-like"/>
    <property type="match status" value="1"/>
</dbReference>
<dbReference type="InterPro" id="IPR044005">
    <property type="entry name" value="DZR_2"/>
</dbReference>
<gene>
    <name evidence="5" type="ORF">J2S76_004332</name>
</gene>
<evidence type="ECO:0000313" key="6">
    <source>
        <dbReference type="Proteomes" id="UP001238467"/>
    </source>
</evidence>
<feature type="region of interest" description="Disordered" evidence="2">
    <location>
        <begin position="1"/>
        <end position="21"/>
    </location>
</feature>
<organism evidence="5 6">
    <name type="scientific">Ancylobacter vacuolatus</name>
    <dbReference type="NCBI Taxonomy" id="223389"/>
    <lineage>
        <taxon>Bacteria</taxon>
        <taxon>Pseudomonadati</taxon>
        <taxon>Pseudomonadota</taxon>
        <taxon>Alphaproteobacteria</taxon>
        <taxon>Hyphomicrobiales</taxon>
        <taxon>Xanthobacteraceae</taxon>
        <taxon>Ancylobacter</taxon>
    </lineage>
</organism>
<reference evidence="5 6" key="1">
    <citation type="submission" date="2023-07" db="EMBL/GenBank/DDBJ databases">
        <title>Genomic Encyclopedia of Type Strains, Phase IV (KMG-IV): sequencing the most valuable type-strain genomes for metagenomic binning, comparative biology and taxonomic classification.</title>
        <authorList>
            <person name="Goeker M."/>
        </authorList>
    </citation>
    <scope>NUCLEOTIDE SEQUENCE [LARGE SCALE GENOMIC DNA]</scope>
    <source>
        <strain evidence="5 6">DSM 1277</strain>
    </source>
</reference>
<evidence type="ECO:0000259" key="3">
    <source>
        <dbReference type="Pfam" id="PF00156"/>
    </source>
</evidence>
<dbReference type="CDD" id="cd06223">
    <property type="entry name" value="PRTases_typeI"/>
    <property type="match status" value="1"/>
</dbReference>
<evidence type="ECO:0000256" key="2">
    <source>
        <dbReference type="SAM" id="MobiDB-lite"/>
    </source>
</evidence>
<feature type="domain" description="Double zinc ribbon" evidence="4">
    <location>
        <begin position="41"/>
        <end position="89"/>
    </location>
</feature>
<evidence type="ECO:0000259" key="4">
    <source>
        <dbReference type="Pfam" id="PF18912"/>
    </source>
</evidence>
<proteinExistence type="inferred from homology"/>
<sequence length="280" mass="29879">MDPFLEPMRENAREAQAPPATRAAPSFGFGLGLGRRLWRGLVDVALPPACMACRAAVDEPGCLCGGCWSRLSFIAPPFCDRLGTPLPYGFGEGRLISLAAREAPPAYGRARAVAEFGDVARDLIHALKYADRLDIAPPMGRMMARAGADILSDAQALVPVPLHRLRLWRRRFNQSAALAGVIGGEAGLPVRAGWLERQRATVPQVGLDRAARARNVQGAFAVPEMAKGELRGRRLVLVDDVLTTGATIDACVKALLRAGAGRVDVLVFARVADAVDTPLS</sequence>
<name>A0ABU0DN52_9HYPH</name>
<keyword evidence="6" id="KW-1185">Reference proteome</keyword>
<dbReference type="InterPro" id="IPR029057">
    <property type="entry name" value="PRTase-like"/>
</dbReference>
<protein>
    <submittedName>
        <fullName evidence="5">ComF family protein</fullName>
    </submittedName>
</protein>
<dbReference type="InterPro" id="IPR051910">
    <property type="entry name" value="ComF/GntX_DNA_util-trans"/>
</dbReference>